<comment type="caution">
    <text evidence="2">The sequence shown here is derived from an EMBL/GenBank/DDBJ whole genome shotgun (WGS) entry which is preliminary data.</text>
</comment>
<dbReference type="CDD" id="cd14788">
    <property type="entry name" value="GumN"/>
    <property type="match status" value="1"/>
</dbReference>
<feature type="chain" id="PRO_5015163877" evidence="1">
    <location>
        <begin position="41"/>
        <end position="355"/>
    </location>
</feature>
<accession>A0A2P5Z9N7</accession>
<gene>
    <name evidence="2" type="ORF">XsacCFBP4641_01805</name>
</gene>
<dbReference type="AlphaFoldDB" id="A0A2P5Z9N7"/>
<dbReference type="RefSeq" id="WP_010342842.1">
    <property type="nucleotide sequence ID" value="NZ_CP132343.1"/>
</dbReference>
<keyword evidence="1" id="KW-0732">Signal</keyword>
<evidence type="ECO:0000313" key="2">
    <source>
        <dbReference type="EMBL" id="PPU85350.1"/>
    </source>
</evidence>
<organism evidence="2 3">
    <name type="scientific">Xanthomonas sacchari</name>
    <dbReference type="NCBI Taxonomy" id="56458"/>
    <lineage>
        <taxon>Bacteria</taxon>
        <taxon>Pseudomonadati</taxon>
        <taxon>Pseudomonadota</taxon>
        <taxon>Gammaproteobacteria</taxon>
        <taxon>Lysobacterales</taxon>
        <taxon>Lysobacteraceae</taxon>
        <taxon>Xanthomonas</taxon>
    </lineage>
</organism>
<dbReference type="Proteomes" id="UP000247346">
    <property type="component" value="Unassembled WGS sequence"/>
</dbReference>
<name>A0A2P5Z9N7_9XANT</name>
<sequence>MPGPSAARAAIVQRTIARRRGPVVCLVAALLAATVPIVQAQTAQPVAPANPPVVDLEAVLVSGRQPGPGLWQVRRGDHVLWILGTVSPLPKRMQWESGEVERVIAQSQEVIAAPSVTLDSGLGMFRSLMLLPSLLKARRNPDDRTLQQVLPPDLYARWLPLKARYLGRDASVERWRPVFAAQELYEAAMRTSGLSQGSVVQPVIERAAKRARVPIVPVVVEVKIPDAKRALQEFRATSLNDSACFARTLQVIDRDLETMRQRANAWSEGDLDTLATLPANDQYRICLDAVGEAAIARKLGLGDVRQRAMAAWLREAERALAQNRSSFAALPMQTLQESGGPLDRLRASGAEVIAP</sequence>
<protein>
    <submittedName>
        <fullName evidence="2">TraB/GumN family protein</fullName>
    </submittedName>
</protein>
<dbReference type="Pfam" id="PF01963">
    <property type="entry name" value="TraB_PrgY_gumN"/>
    <property type="match status" value="1"/>
</dbReference>
<feature type="signal peptide" evidence="1">
    <location>
        <begin position="1"/>
        <end position="40"/>
    </location>
</feature>
<dbReference type="STRING" id="56458.SB85_04140"/>
<proteinExistence type="predicted"/>
<reference evidence="2 3" key="1">
    <citation type="submission" date="2016-08" db="EMBL/GenBank/DDBJ databases">
        <authorList>
            <person name="Seilhamer J.J."/>
        </authorList>
    </citation>
    <scope>NUCLEOTIDE SEQUENCE [LARGE SCALE GENOMIC DNA]</scope>
    <source>
        <strain evidence="2 3">CFBP4641</strain>
    </source>
</reference>
<evidence type="ECO:0000313" key="3">
    <source>
        <dbReference type="Proteomes" id="UP000247346"/>
    </source>
</evidence>
<dbReference type="OrthoDB" id="8743055at2"/>
<dbReference type="GeneID" id="93879587"/>
<dbReference type="InterPro" id="IPR002816">
    <property type="entry name" value="TraB/PrgY/GumN_fam"/>
</dbReference>
<evidence type="ECO:0000256" key="1">
    <source>
        <dbReference type="SAM" id="SignalP"/>
    </source>
</evidence>
<dbReference type="EMBL" id="MDEK01000001">
    <property type="protein sequence ID" value="PPU85350.1"/>
    <property type="molecule type" value="Genomic_DNA"/>
</dbReference>